<evidence type="ECO:0000256" key="3">
    <source>
        <dbReference type="ARBA" id="ARBA00022723"/>
    </source>
</evidence>
<dbReference type="EMBL" id="RKQZ01000001">
    <property type="protein sequence ID" value="RPF20754.1"/>
    <property type="molecule type" value="Genomic_DNA"/>
</dbReference>
<proteinExistence type="predicted"/>
<name>A0A3N4YN37_9MICO</name>
<gene>
    <name evidence="8" type="ORF">EDD34_1358</name>
</gene>
<dbReference type="PANTHER" id="PTHR36923:SF3">
    <property type="entry name" value="FERREDOXIN"/>
    <property type="match status" value="1"/>
</dbReference>
<keyword evidence="7" id="KW-0003">3Fe-4S</keyword>
<dbReference type="GO" id="GO:0046872">
    <property type="term" value="F:metal ion binding"/>
    <property type="evidence" value="ECO:0007669"/>
    <property type="project" value="UniProtKB-KW"/>
</dbReference>
<dbReference type="OrthoDB" id="4741951at2"/>
<dbReference type="Gene3D" id="3.30.70.20">
    <property type="match status" value="1"/>
</dbReference>
<organism evidence="8 9">
    <name type="scientific">Myceligenerans xiligouense</name>
    <dbReference type="NCBI Taxonomy" id="253184"/>
    <lineage>
        <taxon>Bacteria</taxon>
        <taxon>Bacillati</taxon>
        <taxon>Actinomycetota</taxon>
        <taxon>Actinomycetes</taxon>
        <taxon>Micrococcales</taxon>
        <taxon>Promicromonosporaceae</taxon>
        <taxon>Myceligenerans</taxon>
    </lineage>
</organism>
<keyword evidence="9" id="KW-1185">Reference proteome</keyword>
<dbReference type="InterPro" id="IPR051269">
    <property type="entry name" value="Fe-S_cluster_ET"/>
</dbReference>
<evidence type="ECO:0000313" key="9">
    <source>
        <dbReference type="Proteomes" id="UP000280501"/>
    </source>
</evidence>
<dbReference type="PANTHER" id="PTHR36923">
    <property type="entry name" value="FERREDOXIN"/>
    <property type="match status" value="1"/>
</dbReference>
<comment type="caution">
    <text evidence="8">The sequence shown here is derived from an EMBL/GenBank/DDBJ whole genome shotgun (WGS) entry which is preliminary data.</text>
</comment>
<reference evidence="8 9" key="1">
    <citation type="submission" date="2018-11" db="EMBL/GenBank/DDBJ databases">
        <title>Sequencing the genomes of 1000 actinobacteria strains.</title>
        <authorList>
            <person name="Klenk H.-P."/>
        </authorList>
    </citation>
    <scope>NUCLEOTIDE SEQUENCE [LARGE SCALE GENOMIC DNA]</scope>
    <source>
        <strain evidence="8 9">DSM 15700</strain>
    </source>
</reference>
<sequence length="67" mass="7248">MRVTIDPTTCIAAGICGRTAPRVFANREEDDGYVSVIDENPPESDWAAAREAEVLCPSATIRIEEAP</sequence>
<evidence type="ECO:0000256" key="6">
    <source>
        <dbReference type="ARBA" id="ARBA00023014"/>
    </source>
</evidence>
<keyword evidence="6" id="KW-0411">Iron-sulfur</keyword>
<evidence type="ECO:0000313" key="8">
    <source>
        <dbReference type="EMBL" id="RPF20754.1"/>
    </source>
</evidence>
<evidence type="ECO:0000256" key="4">
    <source>
        <dbReference type="ARBA" id="ARBA00022982"/>
    </source>
</evidence>
<dbReference type="GO" id="GO:0051538">
    <property type="term" value="F:3 iron, 4 sulfur cluster binding"/>
    <property type="evidence" value="ECO:0007669"/>
    <property type="project" value="UniProtKB-KW"/>
</dbReference>
<dbReference type="AlphaFoldDB" id="A0A3N4YN37"/>
<evidence type="ECO:0000256" key="2">
    <source>
        <dbReference type="ARBA" id="ARBA00022448"/>
    </source>
</evidence>
<protein>
    <submittedName>
        <fullName evidence="8">Ferredoxin</fullName>
    </submittedName>
</protein>
<keyword evidence="4" id="KW-0249">Electron transport</keyword>
<comment type="cofactor">
    <cofactor evidence="1">
        <name>[3Fe-4S] cluster</name>
        <dbReference type="ChEBI" id="CHEBI:21137"/>
    </cofactor>
</comment>
<dbReference type="SUPFAM" id="SSF54862">
    <property type="entry name" value="4Fe-4S ferredoxins"/>
    <property type="match status" value="1"/>
</dbReference>
<accession>A0A3N4YN37</accession>
<dbReference type="RefSeq" id="WP_123813878.1">
    <property type="nucleotide sequence ID" value="NZ_RKQZ01000001.1"/>
</dbReference>
<keyword evidence="5" id="KW-0408">Iron</keyword>
<keyword evidence="3" id="KW-0479">Metal-binding</keyword>
<dbReference type="Pfam" id="PF13370">
    <property type="entry name" value="Fer4_13"/>
    <property type="match status" value="1"/>
</dbReference>
<dbReference type="Proteomes" id="UP000280501">
    <property type="component" value="Unassembled WGS sequence"/>
</dbReference>
<evidence type="ECO:0000256" key="7">
    <source>
        <dbReference type="ARBA" id="ARBA00023291"/>
    </source>
</evidence>
<evidence type="ECO:0000256" key="1">
    <source>
        <dbReference type="ARBA" id="ARBA00001927"/>
    </source>
</evidence>
<keyword evidence="2" id="KW-0813">Transport</keyword>
<evidence type="ECO:0000256" key="5">
    <source>
        <dbReference type="ARBA" id="ARBA00023004"/>
    </source>
</evidence>